<dbReference type="EMBL" id="CP044427">
    <property type="protein sequence ID" value="QFG70305.1"/>
    <property type="molecule type" value="Genomic_DNA"/>
</dbReference>
<gene>
    <name evidence="3" type="ORF">FY030_11435</name>
</gene>
<evidence type="ECO:0000259" key="2">
    <source>
        <dbReference type="Pfam" id="PF00857"/>
    </source>
</evidence>
<dbReference type="KEGG" id="serw:FY030_11435"/>
<dbReference type="AlphaFoldDB" id="A0A5J6V8Z3"/>
<feature type="domain" description="Isochorismatase-like" evidence="2">
    <location>
        <begin position="13"/>
        <end position="170"/>
    </location>
</feature>
<keyword evidence="1 3" id="KW-0378">Hydrolase</keyword>
<dbReference type="InterPro" id="IPR050272">
    <property type="entry name" value="Isochorismatase-like_hydrls"/>
</dbReference>
<dbReference type="InterPro" id="IPR036380">
    <property type="entry name" value="Isochorismatase-like_sf"/>
</dbReference>
<dbReference type="PANTHER" id="PTHR43540">
    <property type="entry name" value="PEROXYUREIDOACRYLATE/UREIDOACRYLATE AMIDOHYDROLASE-RELATED"/>
    <property type="match status" value="1"/>
</dbReference>
<evidence type="ECO:0000256" key="1">
    <source>
        <dbReference type="ARBA" id="ARBA00022801"/>
    </source>
</evidence>
<dbReference type="PANTHER" id="PTHR43540:SF6">
    <property type="entry name" value="ISOCHORISMATASE-LIKE DOMAIN-CONTAINING PROTEIN"/>
    <property type="match status" value="1"/>
</dbReference>
<dbReference type="SUPFAM" id="SSF52499">
    <property type="entry name" value="Isochorismatase-like hydrolases"/>
    <property type="match status" value="1"/>
</dbReference>
<dbReference type="CDD" id="cd00431">
    <property type="entry name" value="cysteine_hydrolases"/>
    <property type="match status" value="1"/>
</dbReference>
<dbReference type="Gene3D" id="3.40.50.850">
    <property type="entry name" value="Isochorismatase-like"/>
    <property type="match status" value="1"/>
</dbReference>
<sequence>MSLKIDSLDPNTTALLLIDLQNDFVEPGAPLETPMAYQNLPRLKELVSFCRDRGIQLIYTRHAHDADGSDMGLFAQIYPGLGEGAALIEGQRGAQIFDELAPQEGDLMVRKQRYSGFFQTNLDLTLRSNGIRDVAIAGATSEDCCLATARDAMYRGYRVAFLSDATGTYDYPDIGYGPVKAEDLHRTILTVVGVTTGHVMTVEEFQALVSGDSQP</sequence>
<organism evidence="3 4">
    <name type="scientific">Ornithinimicrobium pratense</name>
    <dbReference type="NCBI Taxonomy" id="2593973"/>
    <lineage>
        <taxon>Bacteria</taxon>
        <taxon>Bacillati</taxon>
        <taxon>Actinomycetota</taxon>
        <taxon>Actinomycetes</taxon>
        <taxon>Micrococcales</taxon>
        <taxon>Ornithinimicrobiaceae</taxon>
        <taxon>Ornithinimicrobium</taxon>
    </lineage>
</organism>
<name>A0A5J6V8Z3_9MICO</name>
<dbReference type="Pfam" id="PF00857">
    <property type="entry name" value="Isochorismatase"/>
    <property type="match status" value="1"/>
</dbReference>
<accession>A0A5J6V8Z3</accession>
<dbReference type="OrthoDB" id="4832958at2"/>
<keyword evidence="4" id="KW-1185">Reference proteome</keyword>
<evidence type="ECO:0000313" key="3">
    <source>
        <dbReference type="EMBL" id="QFG70305.1"/>
    </source>
</evidence>
<reference evidence="3 4" key="1">
    <citation type="submission" date="2019-09" db="EMBL/GenBank/DDBJ databases">
        <title>Serinicoccus pratensis sp. nov., isolated from meadow soil.</title>
        <authorList>
            <person name="Zhang W."/>
        </authorList>
    </citation>
    <scope>NUCLEOTIDE SEQUENCE [LARGE SCALE GENOMIC DNA]</scope>
    <source>
        <strain evidence="3 4">W204</strain>
    </source>
</reference>
<dbReference type="Proteomes" id="UP000326546">
    <property type="component" value="Chromosome"/>
</dbReference>
<proteinExistence type="predicted"/>
<protein>
    <submittedName>
        <fullName evidence="3">Cysteine hydrolase</fullName>
    </submittedName>
</protein>
<dbReference type="GO" id="GO:0016787">
    <property type="term" value="F:hydrolase activity"/>
    <property type="evidence" value="ECO:0007669"/>
    <property type="project" value="UniProtKB-KW"/>
</dbReference>
<evidence type="ECO:0000313" key="4">
    <source>
        <dbReference type="Proteomes" id="UP000326546"/>
    </source>
</evidence>
<dbReference type="InterPro" id="IPR000868">
    <property type="entry name" value="Isochorismatase-like_dom"/>
</dbReference>